<dbReference type="GO" id="GO:0000977">
    <property type="term" value="F:RNA polymerase II transcription regulatory region sequence-specific DNA binding"/>
    <property type="evidence" value="ECO:0007669"/>
    <property type="project" value="TreeGrafter"/>
</dbReference>
<protein>
    <recommendedName>
        <fullName evidence="8">HMG box domain-containing protein</fullName>
    </recommendedName>
</protein>
<dbReference type="OrthoDB" id="2377365at2759"/>
<dbReference type="InterPro" id="IPR052412">
    <property type="entry name" value="CC-Dev_Transcription_Reg"/>
</dbReference>
<dbReference type="Proteomes" id="UP001152799">
    <property type="component" value="Chromosome 11"/>
</dbReference>
<evidence type="ECO:0000256" key="1">
    <source>
        <dbReference type="ARBA" id="ARBA00022553"/>
    </source>
</evidence>
<keyword evidence="4" id="KW-0804">Transcription</keyword>
<feature type="region of interest" description="Disordered" evidence="7">
    <location>
        <begin position="199"/>
        <end position="220"/>
    </location>
</feature>
<evidence type="ECO:0000313" key="10">
    <source>
        <dbReference type="Proteomes" id="UP001152799"/>
    </source>
</evidence>
<dbReference type="PANTHER" id="PTHR13059">
    <property type="entry name" value="HMG-BOX TRANSCRIPTION FACTOR BBX"/>
    <property type="match status" value="1"/>
</dbReference>
<keyword evidence="3 6" id="KW-0238">DNA-binding</keyword>
<organism evidence="9 10">
    <name type="scientific">Ceutorhynchus assimilis</name>
    <name type="common">cabbage seed weevil</name>
    <dbReference type="NCBI Taxonomy" id="467358"/>
    <lineage>
        <taxon>Eukaryota</taxon>
        <taxon>Metazoa</taxon>
        <taxon>Ecdysozoa</taxon>
        <taxon>Arthropoda</taxon>
        <taxon>Hexapoda</taxon>
        <taxon>Insecta</taxon>
        <taxon>Pterygota</taxon>
        <taxon>Neoptera</taxon>
        <taxon>Endopterygota</taxon>
        <taxon>Coleoptera</taxon>
        <taxon>Polyphaga</taxon>
        <taxon>Cucujiformia</taxon>
        <taxon>Curculionidae</taxon>
        <taxon>Ceutorhynchinae</taxon>
        <taxon>Ceutorhynchus</taxon>
    </lineage>
</organism>
<dbReference type="Gene3D" id="1.10.30.10">
    <property type="entry name" value="High mobility group box domain"/>
    <property type="match status" value="1"/>
</dbReference>
<feature type="region of interest" description="Disordered" evidence="7">
    <location>
        <begin position="376"/>
        <end position="395"/>
    </location>
</feature>
<name>A0A9N9QKD5_9CUCU</name>
<reference evidence="9" key="1">
    <citation type="submission" date="2022-01" db="EMBL/GenBank/DDBJ databases">
        <authorList>
            <person name="King R."/>
        </authorList>
    </citation>
    <scope>NUCLEOTIDE SEQUENCE</scope>
</reference>
<dbReference type="SMART" id="SM00398">
    <property type="entry name" value="HMG"/>
    <property type="match status" value="1"/>
</dbReference>
<dbReference type="InterPro" id="IPR036910">
    <property type="entry name" value="HMG_box_dom_sf"/>
</dbReference>
<dbReference type="PANTHER" id="PTHR13059:SF10">
    <property type="entry name" value="HMG BOX TRANSCRIPTION FACTOR BBX"/>
    <property type="match status" value="1"/>
</dbReference>
<dbReference type="Pfam" id="PF00505">
    <property type="entry name" value="HMG_box"/>
    <property type="match status" value="1"/>
</dbReference>
<keyword evidence="2" id="KW-0805">Transcription regulation</keyword>
<feature type="DNA-binding region" description="HMG box" evidence="6">
    <location>
        <begin position="119"/>
        <end position="187"/>
    </location>
</feature>
<feature type="region of interest" description="Disordered" evidence="7">
    <location>
        <begin position="94"/>
        <end position="120"/>
    </location>
</feature>
<dbReference type="PROSITE" id="PS50118">
    <property type="entry name" value="HMG_BOX_2"/>
    <property type="match status" value="1"/>
</dbReference>
<evidence type="ECO:0000313" key="9">
    <source>
        <dbReference type="EMBL" id="CAG9762221.1"/>
    </source>
</evidence>
<evidence type="ECO:0000256" key="4">
    <source>
        <dbReference type="ARBA" id="ARBA00023163"/>
    </source>
</evidence>
<dbReference type="InterPro" id="IPR009071">
    <property type="entry name" value="HMG_box_dom"/>
</dbReference>
<sequence>MNSIENSFMKPHRSNYHSGYLESQQLEKVTIDQAPINEKKIEEVWSKHNFDTNKVKVENLFNVKTTWGVSSGEDDAVDKNDDFHDEDILMMDTTKESKSVTDPDEDPQIAEDISPSHHARRPPNAFLIFCKKHRPVVRQRYPTTENRGVTKILGEWWALLNVAEKQPYNDLAKEYKDAFLSANPDFRWYKLPAPPLRTLTTRPTTITSKLPPSAAMSSPPTLTLPEFTPGKLADESQLGGLTSLMNNNYTVSRKTEQDSLCCEVEDNNNENPETEWKDSRMEQKIQEMFSSPINVITKVPMPPKPIKKRIFEQFEEEKTCQENDNFTNQEFLNKVVDGIFASDEPKEQRKSDRMCKGKRYERFMFEGKLLGNKRDTKLTQHHKTGKTEQEKPTGQETTKLNLENTIKRLAERTNAKIDDEDLKPKVERVRTISETSEGAKSSQVNFNLDLRIERLPSLSYDDFIRRKRDTKKRKLRIKTDSHKIQRLENNKPSIHSPPPVVGSKKRKNKQSIMHLNTSEDALPNDNALLGLTTLATLAARSEKM</sequence>
<evidence type="ECO:0000259" key="8">
    <source>
        <dbReference type="PROSITE" id="PS50118"/>
    </source>
</evidence>
<evidence type="ECO:0000256" key="7">
    <source>
        <dbReference type="SAM" id="MobiDB-lite"/>
    </source>
</evidence>
<proteinExistence type="predicted"/>
<dbReference type="SUPFAM" id="SSF47095">
    <property type="entry name" value="HMG-box"/>
    <property type="match status" value="1"/>
</dbReference>
<feature type="compositionally biased region" description="Low complexity" evidence="7">
    <location>
        <begin position="199"/>
        <end position="211"/>
    </location>
</feature>
<keyword evidence="10" id="KW-1185">Reference proteome</keyword>
<feature type="domain" description="HMG box" evidence="8">
    <location>
        <begin position="119"/>
        <end position="187"/>
    </location>
</feature>
<dbReference type="GO" id="GO:0000981">
    <property type="term" value="F:DNA-binding transcription factor activity, RNA polymerase II-specific"/>
    <property type="evidence" value="ECO:0007669"/>
    <property type="project" value="TreeGrafter"/>
</dbReference>
<dbReference type="AlphaFoldDB" id="A0A9N9QKD5"/>
<evidence type="ECO:0000256" key="5">
    <source>
        <dbReference type="ARBA" id="ARBA00023242"/>
    </source>
</evidence>
<evidence type="ECO:0000256" key="6">
    <source>
        <dbReference type="PROSITE-ProRule" id="PRU00267"/>
    </source>
</evidence>
<accession>A0A9N9QKD5</accession>
<gene>
    <name evidence="9" type="ORF">CEUTPL_LOCUS2905</name>
</gene>
<feature type="region of interest" description="Disordered" evidence="7">
    <location>
        <begin position="489"/>
        <end position="510"/>
    </location>
</feature>
<dbReference type="GO" id="GO:0005634">
    <property type="term" value="C:nucleus"/>
    <property type="evidence" value="ECO:0007669"/>
    <property type="project" value="UniProtKB-UniRule"/>
</dbReference>
<keyword evidence="5 6" id="KW-0539">Nucleus</keyword>
<evidence type="ECO:0000256" key="2">
    <source>
        <dbReference type="ARBA" id="ARBA00023015"/>
    </source>
</evidence>
<dbReference type="EMBL" id="OU892287">
    <property type="protein sequence ID" value="CAG9762221.1"/>
    <property type="molecule type" value="Genomic_DNA"/>
</dbReference>
<keyword evidence="1" id="KW-0597">Phosphoprotein</keyword>
<evidence type="ECO:0000256" key="3">
    <source>
        <dbReference type="ARBA" id="ARBA00023125"/>
    </source>
</evidence>